<dbReference type="OrthoDB" id="8299860at2759"/>
<dbReference type="InterPro" id="IPR000847">
    <property type="entry name" value="LysR_HTH_N"/>
</dbReference>
<comment type="caution">
    <text evidence="6">The sequence shown here is derived from an EMBL/GenBank/DDBJ whole genome shotgun (WGS) entry which is preliminary data.</text>
</comment>
<name>A0A0C2MFE2_THEKT</name>
<dbReference type="PRINTS" id="PR00039">
    <property type="entry name" value="HTHLYSR"/>
</dbReference>
<dbReference type="Pfam" id="PF00126">
    <property type="entry name" value="HTH_1"/>
    <property type="match status" value="1"/>
</dbReference>
<dbReference type="Gene3D" id="3.40.190.10">
    <property type="entry name" value="Periplasmic binding protein-like II"/>
    <property type="match status" value="2"/>
</dbReference>
<dbReference type="GO" id="GO:0043565">
    <property type="term" value="F:sequence-specific DNA binding"/>
    <property type="evidence" value="ECO:0007669"/>
    <property type="project" value="TreeGrafter"/>
</dbReference>
<organism evidence="6 7">
    <name type="scientific">Thelohanellus kitauei</name>
    <name type="common">Myxosporean</name>
    <dbReference type="NCBI Taxonomy" id="669202"/>
    <lineage>
        <taxon>Eukaryota</taxon>
        <taxon>Metazoa</taxon>
        <taxon>Cnidaria</taxon>
        <taxon>Myxozoa</taxon>
        <taxon>Myxosporea</taxon>
        <taxon>Bivalvulida</taxon>
        <taxon>Platysporina</taxon>
        <taxon>Myxobolidae</taxon>
        <taxon>Thelohanellus</taxon>
    </lineage>
</organism>
<reference evidence="6 7" key="1">
    <citation type="journal article" date="2014" name="Genome Biol. Evol.">
        <title>The genome of the myxosporean Thelohanellus kitauei shows adaptations to nutrient acquisition within its fish host.</title>
        <authorList>
            <person name="Yang Y."/>
            <person name="Xiong J."/>
            <person name="Zhou Z."/>
            <person name="Huo F."/>
            <person name="Miao W."/>
            <person name="Ran C."/>
            <person name="Liu Y."/>
            <person name="Zhang J."/>
            <person name="Feng J."/>
            <person name="Wang M."/>
            <person name="Wang M."/>
            <person name="Wang L."/>
            <person name="Yao B."/>
        </authorList>
    </citation>
    <scope>NUCLEOTIDE SEQUENCE [LARGE SCALE GENOMIC DNA]</scope>
    <source>
        <strain evidence="6">Wuqing</strain>
    </source>
</reference>
<dbReference type="AlphaFoldDB" id="A0A0C2MFE2"/>
<evidence type="ECO:0000256" key="2">
    <source>
        <dbReference type="ARBA" id="ARBA00023015"/>
    </source>
</evidence>
<keyword evidence="7" id="KW-1185">Reference proteome</keyword>
<dbReference type="Proteomes" id="UP000031668">
    <property type="component" value="Unassembled WGS sequence"/>
</dbReference>
<dbReference type="Gene3D" id="1.10.10.10">
    <property type="entry name" value="Winged helix-like DNA-binding domain superfamily/Winged helix DNA-binding domain"/>
    <property type="match status" value="1"/>
</dbReference>
<dbReference type="InterPro" id="IPR036390">
    <property type="entry name" value="WH_DNA-bd_sf"/>
</dbReference>
<evidence type="ECO:0000256" key="3">
    <source>
        <dbReference type="ARBA" id="ARBA00023125"/>
    </source>
</evidence>
<dbReference type="PANTHER" id="PTHR30537">
    <property type="entry name" value="HTH-TYPE TRANSCRIPTIONAL REGULATOR"/>
    <property type="match status" value="1"/>
</dbReference>
<evidence type="ECO:0000313" key="6">
    <source>
        <dbReference type="EMBL" id="KII60451.1"/>
    </source>
</evidence>
<dbReference type="SUPFAM" id="SSF53850">
    <property type="entry name" value="Periplasmic binding protein-like II"/>
    <property type="match status" value="1"/>
</dbReference>
<dbReference type="InterPro" id="IPR005119">
    <property type="entry name" value="LysR_subst-bd"/>
</dbReference>
<evidence type="ECO:0000256" key="1">
    <source>
        <dbReference type="ARBA" id="ARBA00009437"/>
    </source>
</evidence>
<dbReference type="GO" id="GO:0006351">
    <property type="term" value="P:DNA-templated transcription"/>
    <property type="evidence" value="ECO:0007669"/>
    <property type="project" value="TreeGrafter"/>
</dbReference>
<keyword evidence="3" id="KW-0238">DNA-binding</keyword>
<accession>A0A0C2MFE2</accession>
<dbReference type="SUPFAM" id="SSF46785">
    <property type="entry name" value="Winged helix' DNA-binding domain"/>
    <property type="match status" value="1"/>
</dbReference>
<evidence type="ECO:0000259" key="5">
    <source>
        <dbReference type="PROSITE" id="PS50931"/>
    </source>
</evidence>
<comment type="similarity">
    <text evidence="1">Belongs to the LysR transcriptional regulatory family.</text>
</comment>
<dbReference type="SMR" id="A0A0C2MFE2"/>
<evidence type="ECO:0000313" key="7">
    <source>
        <dbReference type="Proteomes" id="UP000031668"/>
    </source>
</evidence>
<dbReference type="CDD" id="cd08432">
    <property type="entry name" value="PBP2_GcdR_TrpI_HvrB_AmpR_like"/>
    <property type="match status" value="1"/>
</dbReference>
<dbReference type="PROSITE" id="PS50931">
    <property type="entry name" value="HTH_LYSR"/>
    <property type="match status" value="1"/>
</dbReference>
<gene>
    <name evidence="6" type="ORF">RF11_11433</name>
</gene>
<feature type="domain" description="HTH lysR-type" evidence="5">
    <location>
        <begin position="8"/>
        <end position="65"/>
    </location>
</feature>
<dbReference type="EMBL" id="JWZT01005615">
    <property type="protein sequence ID" value="KII60451.1"/>
    <property type="molecule type" value="Genomic_DNA"/>
</dbReference>
<sequence>MQNVRKLPPLNWLRSFESAARLMSFTLAAEELHMTQGAVSQHIRSLEAHLKSHLFIRLARRIELTEEGLAYLTIVQASIQHLEIATNEIFGEGHRKQIKVKGSIAFFTYWLNARRLSLFHQEHPDINIQFNTDIWMREENISADMEIRWGKGQWQGVNFVRLTHDKLFPVCGPKLLNQLNLNDIHDLEHHNLIHVMGYEQGWGEWLKYVGCSTVNTSRGMQFDTYACVLNLVESGFGVALGRSSLVEDQLKSGTLVAPFEQHLSTTEDFYLIYPTTGFSNPFARRFAEWLVRHSSGGTLM</sequence>
<protein>
    <submittedName>
        <fullName evidence="6">Glycine cleavage system transcriptional activator</fullName>
    </submittedName>
</protein>
<keyword evidence="2" id="KW-0805">Transcription regulation</keyword>
<dbReference type="InterPro" id="IPR036388">
    <property type="entry name" value="WH-like_DNA-bd_sf"/>
</dbReference>
<proteinExistence type="inferred from homology"/>
<dbReference type="PANTHER" id="PTHR30537:SF74">
    <property type="entry name" value="HTH-TYPE TRANSCRIPTIONAL REGULATOR TRPI"/>
    <property type="match status" value="1"/>
</dbReference>
<evidence type="ECO:0000256" key="4">
    <source>
        <dbReference type="ARBA" id="ARBA00023163"/>
    </source>
</evidence>
<dbReference type="GO" id="GO:0003700">
    <property type="term" value="F:DNA-binding transcription factor activity"/>
    <property type="evidence" value="ECO:0007669"/>
    <property type="project" value="InterPro"/>
</dbReference>
<keyword evidence="4" id="KW-0804">Transcription</keyword>
<dbReference type="InterPro" id="IPR058163">
    <property type="entry name" value="LysR-type_TF_proteobact-type"/>
</dbReference>
<dbReference type="Pfam" id="PF03466">
    <property type="entry name" value="LysR_substrate"/>
    <property type="match status" value="1"/>
</dbReference>
<dbReference type="OMA" id="PDWAMWL"/>